<keyword evidence="8 15" id="KW-0812">Transmembrane</keyword>
<dbReference type="RefSeq" id="WP_124703358.1">
    <property type="nucleotide sequence ID" value="NZ_BGOW01000002.1"/>
</dbReference>
<dbReference type="OrthoDB" id="9813737at2"/>
<comment type="caution">
    <text evidence="16">The sequence shown here is derived from an EMBL/GenBank/DDBJ whole genome shotgun (WGS) entry which is preliminary data.</text>
</comment>
<keyword evidence="4" id="KW-0813">Transport</keyword>
<keyword evidence="10" id="KW-0476">Mercury</keyword>
<evidence type="ECO:0000313" key="17">
    <source>
        <dbReference type="Proteomes" id="UP000286806"/>
    </source>
</evidence>
<comment type="similarity">
    <text evidence="2">Belongs to the MerT family.</text>
</comment>
<keyword evidence="12 15" id="KW-0472">Membrane</keyword>
<evidence type="ECO:0000313" key="16">
    <source>
        <dbReference type="EMBL" id="GBL44508.1"/>
    </source>
</evidence>
<dbReference type="NCBIfam" id="NF010314">
    <property type="entry name" value="PRK13751.2"/>
    <property type="match status" value="1"/>
</dbReference>
<feature type="transmembrane region" description="Helical" evidence="15">
    <location>
        <begin position="96"/>
        <end position="115"/>
    </location>
</feature>
<evidence type="ECO:0000256" key="12">
    <source>
        <dbReference type="ARBA" id="ARBA00023136"/>
    </source>
</evidence>
<dbReference type="EMBL" id="BGOW01000002">
    <property type="protein sequence ID" value="GBL44508.1"/>
    <property type="molecule type" value="Genomic_DNA"/>
</dbReference>
<dbReference type="AlphaFoldDB" id="A0A401JA27"/>
<evidence type="ECO:0000256" key="8">
    <source>
        <dbReference type="ARBA" id="ARBA00022692"/>
    </source>
</evidence>
<dbReference type="Gene3D" id="1.10.287.910">
    <property type="entry name" value="bacterial mercury transporter, merf"/>
    <property type="match status" value="1"/>
</dbReference>
<dbReference type="Proteomes" id="UP000286806">
    <property type="component" value="Unassembled WGS sequence"/>
</dbReference>
<organism evidence="16 17">
    <name type="scientific">Sulfuriferula multivorans</name>
    <dbReference type="NCBI Taxonomy" id="1559896"/>
    <lineage>
        <taxon>Bacteria</taxon>
        <taxon>Pseudomonadati</taxon>
        <taxon>Pseudomonadota</taxon>
        <taxon>Betaproteobacteria</taxon>
        <taxon>Nitrosomonadales</taxon>
        <taxon>Sulfuricellaceae</taxon>
        <taxon>Sulfuriferula</taxon>
    </lineage>
</organism>
<dbReference type="GO" id="GO:0005886">
    <property type="term" value="C:plasma membrane"/>
    <property type="evidence" value="ECO:0007669"/>
    <property type="project" value="UniProtKB-SubCell"/>
</dbReference>
<comment type="function">
    <text evidence="14">Involved in mercury resistance. Probably transfers a mercuric ion from the periplasmic Hg(2+)-binding protein MerP to the cytoplasmic mercuric reductase MerA.</text>
</comment>
<dbReference type="GO" id="GO:0015097">
    <property type="term" value="F:mercury ion transmembrane transporter activity"/>
    <property type="evidence" value="ECO:0007669"/>
    <property type="project" value="InterPro"/>
</dbReference>
<evidence type="ECO:0000256" key="9">
    <source>
        <dbReference type="ARBA" id="ARBA00022723"/>
    </source>
</evidence>
<evidence type="ECO:0000256" key="10">
    <source>
        <dbReference type="ARBA" id="ARBA00022914"/>
    </source>
</evidence>
<feature type="transmembrane region" description="Helical" evidence="15">
    <location>
        <begin position="54"/>
        <end position="71"/>
    </location>
</feature>
<proteinExistence type="inferred from homology"/>
<evidence type="ECO:0000256" key="4">
    <source>
        <dbReference type="ARBA" id="ARBA00022448"/>
    </source>
</evidence>
<name>A0A401JA27_9PROT</name>
<reference evidence="16 17" key="1">
    <citation type="journal article" date="2019" name="Front. Microbiol.">
        <title>Genomes of Neutrophilic Sulfur-Oxidizing Chemolithoautotrophs Representing 9 Proteobacterial Species From 8 Genera.</title>
        <authorList>
            <person name="Watanabe T."/>
            <person name="Kojima H."/>
            <person name="Umezawa K."/>
            <person name="Hori C."/>
            <person name="Takasuka T.E."/>
            <person name="Kato Y."/>
            <person name="Fukui M."/>
        </authorList>
    </citation>
    <scope>NUCLEOTIDE SEQUENCE [LARGE SCALE GENOMIC DNA]</scope>
    <source>
        <strain evidence="16 17">TTN</strain>
    </source>
</reference>
<protein>
    <recommendedName>
        <fullName evidence="3">Mercuric transport protein MerT</fullName>
    </recommendedName>
    <alternativeName>
        <fullName evidence="13">Mercury ion transport protein</fullName>
    </alternativeName>
</protein>
<evidence type="ECO:0000256" key="1">
    <source>
        <dbReference type="ARBA" id="ARBA00004429"/>
    </source>
</evidence>
<evidence type="ECO:0000256" key="5">
    <source>
        <dbReference type="ARBA" id="ARBA00022466"/>
    </source>
</evidence>
<keyword evidence="5" id="KW-0475">Mercuric resistance</keyword>
<evidence type="ECO:0000256" key="3">
    <source>
        <dbReference type="ARBA" id="ARBA00017053"/>
    </source>
</evidence>
<keyword evidence="6" id="KW-1003">Cell membrane</keyword>
<comment type="subcellular location">
    <subcellularLocation>
        <location evidence="1">Cell inner membrane</location>
        <topology evidence="1">Multi-pass membrane protein</topology>
    </subcellularLocation>
</comment>
<dbReference type="InterPro" id="IPR003457">
    <property type="entry name" value="Transprt_MerT"/>
</dbReference>
<evidence type="ECO:0000256" key="13">
    <source>
        <dbReference type="ARBA" id="ARBA00030934"/>
    </source>
</evidence>
<evidence type="ECO:0000256" key="6">
    <source>
        <dbReference type="ARBA" id="ARBA00022475"/>
    </source>
</evidence>
<evidence type="ECO:0000256" key="15">
    <source>
        <dbReference type="SAM" id="Phobius"/>
    </source>
</evidence>
<dbReference type="GO" id="GO:0046872">
    <property type="term" value="F:metal ion binding"/>
    <property type="evidence" value="ECO:0007669"/>
    <property type="project" value="UniProtKB-KW"/>
</dbReference>
<keyword evidence="7" id="KW-0997">Cell inner membrane</keyword>
<sequence length="119" mass="12628">MSQGKQAGSWPLIGGVAAAIAASLCCVGPLVLVMLGIGGAWIANLAVLEPYRPLFLGVGIVFMVLAFRKIYRAPAAQDCTPGSLCALPQTNRVYKVLFWVVVVVMALALAFPYIAPLFY</sequence>
<dbReference type="Pfam" id="PF02411">
    <property type="entry name" value="MerT"/>
    <property type="match status" value="1"/>
</dbReference>
<keyword evidence="11 15" id="KW-1133">Transmembrane helix</keyword>
<keyword evidence="17" id="KW-1185">Reference proteome</keyword>
<evidence type="ECO:0000256" key="7">
    <source>
        <dbReference type="ARBA" id="ARBA00022519"/>
    </source>
</evidence>
<accession>A0A401JA27</accession>
<keyword evidence="9" id="KW-0479">Metal-binding</keyword>
<feature type="transmembrane region" description="Helical" evidence="15">
    <location>
        <begin position="12"/>
        <end position="42"/>
    </location>
</feature>
<evidence type="ECO:0000256" key="11">
    <source>
        <dbReference type="ARBA" id="ARBA00022989"/>
    </source>
</evidence>
<evidence type="ECO:0000256" key="14">
    <source>
        <dbReference type="ARBA" id="ARBA00045720"/>
    </source>
</evidence>
<gene>
    <name evidence="16" type="ORF">SFMTTN_0305</name>
</gene>
<evidence type="ECO:0000256" key="2">
    <source>
        <dbReference type="ARBA" id="ARBA00008224"/>
    </source>
</evidence>